<evidence type="ECO:0000256" key="1">
    <source>
        <dbReference type="ARBA" id="ARBA00022801"/>
    </source>
</evidence>
<dbReference type="SUPFAM" id="SSF55811">
    <property type="entry name" value="Nudix"/>
    <property type="match status" value="1"/>
</dbReference>
<dbReference type="EMBL" id="JAVHJV010000001">
    <property type="protein sequence ID" value="KAK5946609.1"/>
    <property type="molecule type" value="Genomic_DNA"/>
</dbReference>
<dbReference type="GeneID" id="89994201"/>
<dbReference type="RefSeq" id="XP_064734699.1">
    <property type="nucleotide sequence ID" value="XM_064869202.1"/>
</dbReference>
<keyword evidence="5" id="KW-1185">Reference proteome</keyword>
<dbReference type="Gene3D" id="3.90.79.10">
    <property type="entry name" value="Nucleoside Triphosphate Pyrophosphohydrolase"/>
    <property type="match status" value="1"/>
</dbReference>
<feature type="domain" description="Nudix hydrolase" evidence="3">
    <location>
        <begin position="44"/>
        <end position="187"/>
    </location>
</feature>
<reference evidence="4 5" key="1">
    <citation type="journal article" date="2023" name="Res Sq">
        <title>Genomic and morphological characterization of Knufia obscura isolated from the Mars 2020 spacecraft assembly facility.</title>
        <authorList>
            <person name="Chander A.M."/>
            <person name="Teixeira M.M."/>
            <person name="Singh N.K."/>
            <person name="Williams M.P."/>
            <person name="Parker C.W."/>
            <person name="Leo P."/>
            <person name="Stajich J.E."/>
            <person name="Torok T."/>
            <person name="Tighe S."/>
            <person name="Mason C.E."/>
            <person name="Venkateswaran K."/>
        </authorList>
    </citation>
    <scope>NUCLEOTIDE SEQUENCE [LARGE SCALE GENOMIC DNA]</scope>
    <source>
        <strain evidence="4 5">CCFEE 5817</strain>
    </source>
</reference>
<feature type="region of interest" description="Disordered" evidence="2">
    <location>
        <begin position="34"/>
        <end position="56"/>
    </location>
</feature>
<dbReference type="PROSITE" id="PS00893">
    <property type="entry name" value="NUDIX_BOX"/>
    <property type="match status" value="1"/>
</dbReference>
<dbReference type="InterPro" id="IPR020084">
    <property type="entry name" value="NUDIX_hydrolase_CS"/>
</dbReference>
<feature type="compositionally biased region" description="Polar residues" evidence="2">
    <location>
        <begin position="34"/>
        <end position="43"/>
    </location>
</feature>
<dbReference type="Proteomes" id="UP001334248">
    <property type="component" value="Unassembled WGS sequence"/>
</dbReference>
<gene>
    <name evidence="4" type="ORF">PMZ80_000752</name>
</gene>
<organism evidence="4 5">
    <name type="scientific">Knufia obscura</name>
    <dbReference type="NCBI Taxonomy" id="1635080"/>
    <lineage>
        <taxon>Eukaryota</taxon>
        <taxon>Fungi</taxon>
        <taxon>Dikarya</taxon>
        <taxon>Ascomycota</taxon>
        <taxon>Pezizomycotina</taxon>
        <taxon>Eurotiomycetes</taxon>
        <taxon>Chaetothyriomycetidae</taxon>
        <taxon>Chaetothyriales</taxon>
        <taxon>Trichomeriaceae</taxon>
        <taxon>Knufia</taxon>
    </lineage>
</organism>
<dbReference type="InterPro" id="IPR000086">
    <property type="entry name" value="NUDIX_hydrolase_dom"/>
</dbReference>
<dbReference type="PANTHER" id="PTHR21340:SF0">
    <property type="entry name" value="BIS(5'-NUCLEOSYL)-TETRAPHOSPHATASE [ASYMMETRICAL]"/>
    <property type="match status" value="1"/>
</dbReference>
<dbReference type="InterPro" id="IPR051325">
    <property type="entry name" value="Nudix_hydrolase_domain"/>
</dbReference>
<evidence type="ECO:0000259" key="3">
    <source>
        <dbReference type="PROSITE" id="PS51462"/>
    </source>
</evidence>
<dbReference type="InterPro" id="IPR015797">
    <property type="entry name" value="NUDIX_hydrolase-like_dom_sf"/>
</dbReference>
<accession>A0ABR0S294</accession>
<proteinExistence type="predicted"/>
<evidence type="ECO:0000313" key="4">
    <source>
        <dbReference type="EMBL" id="KAK5946609.1"/>
    </source>
</evidence>
<protein>
    <recommendedName>
        <fullName evidence="3">Nudix hydrolase domain-containing protein</fullName>
    </recommendedName>
</protein>
<dbReference type="Pfam" id="PF00293">
    <property type="entry name" value="NUDIX"/>
    <property type="match status" value="1"/>
</dbReference>
<dbReference type="PANTHER" id="PTHR21340">
    <property type="entry name" value="DIADENOSINE 5,5-P1,P4-TETRAPHOSPHATE PYROPHOSPHOHYDROLASE MUTT"/>
    <property type="match status" value="1"/>
</dbReference>
<dbReference type="PROSITE" id="PS51462">
    <property type="entry name" value="NUDIX"/>
    <property type="match status" value="1"/>
</dbReference>
<comment type="caution">
    <text evidence="4">The sequence shown here is derived from an EMBL/GenBank/DDBJ whole genome shotgun (WGS) entry which is preliminary data.</text>
</comment>
<sequence length="221" mass="24555">MAGSNNQAHLYPQTDFVESAGCILFDFRSTGIDSRSTTQTGAQSHDETTTTTAPTPDLYPTKIILIHKQTKRPPYHKYLLPKGRRNIGESRAAAALREIAEETGLKCELLPVTLRSRATADDNRRGGYTLDEVRVFRGCTDPFMMTMRRQVGDDRREVWKVVWWFVGVVCETQVEEGEGYLDEGCEAVGVGREEAVGRCTRGSDGEVVRRAIEVVRGGLGV</sequence>
<evidence type="ECO:0000256" key="2">
    <source>
        <dbReference type="SAM" id="MobiDB-lite"/>
    </source>
</evidence>
<keyword evidence="1" id="KW-0378">Hydrolase</keyword>
<name>A0ABR0S294_9EURO</name>
<evidence type="ECO:0000313" key="5">
    <source>
        <dbReference type="Proteomes" id="UP001334248"/>
    </source>
</evidence>